<reference evidence="4" key="1">
    <citation type="submission" date="2017-07" db="EMBL/GenBank/DDBJ databases">
        <title>Identification and molecular analysis of a novel C-type lectin in the razor clam Sinonovacula constricta.</title>
        <authorList>
            <person name="Shen Y."/>
            <person name="Li C."/>
        </authorList>
    </citation>
    <scope>NUCLEOTIDE SEQUENCE</scope>
</reference>
<name>A0A346FUM6_SINCO</name>
<dbReference type="PANTHER" id="PTHR22801:SF63">
    <property type="entry name" value="C-TYPE LECTIN DOMAIN-CONTAINING PROTEIN"/>
    <property type="match status" value="1"/>
</dbReference>
<feature type="domain" description="C-type lectin" evidence="3">
    <location>
        <begin position="26"/>
        <end position="147"/>
    </location>
</feature>
<dbReference type="SUPFAM" id="SSF56436">
    <property type="entry name" value="C-type lectin-like"/>
    <property type="match status" value="1"/>
</dbReference>
<evidence type="ECO:0000256" key="1">
    <source>
        <dbReference type="ARBA" id="ARBA00023157"/>
    </source>
</evidence>
<proteinExistence type="evidence at transcript level"/>
<dbReference type="InterPro" id="IPR001304">
    <property type="entry name" value="C-type_lectin-like"/>
</dbReference>
<dbReference type="InterPro" id="IPR016187">
    <property type="entry name" value="CTDL_fold"/>
</dbReference>
<dbReference type="Gene3D" id="3.10.100.10">
    <property type="entry name" value="Mannose-Binding Protein A, subunit A"/>
    <property type="match status" value="1"/>
</dbReference>
<sequence>MKYAVLWLAVSVAYAAAACRDGWMPHGNQCYLFSHDIEPWSNAFDICKILGGFLVEVETAEEDRFLISQIQNLGGWYWIGLTDLSEEGTFEWMTSGSRLTSSSYSGWFPGVPDNTNQTENCVHYLFYNNVYKWNDFPCLLPQKYICEQNRAHEPVVG</sequence>
<dbReference type="SMART" id="SM00034">
    <property type="entry name" value="CLECT"/>
    <property type="match status" value="1"/>
</dbReference>
<dbReference type="PROSITE" id="PS50041">
    <property type="entry name" value="C_TYPE_LECTIN_2"/>
    <property type="match status" value="1"/>
</dbReference>
<organism evidence="4">
    <name type="scientific">Sinonovacula constricta</name>
    <name type="common">Razor clam</name>
    <dbReference type="NCBI Taxonomy" id="98310"/>
    <lineage>
        <taxon>Eukaryota</taxon>
        <taxon>Metazoa</taxon>
        <taxon>Spiralia</taxon>
        <taxon>Lophotrochozoa</taxon>
        <taxon>Mollusca</taxon>
        <taxon>Bivalvia</taxon>
        <taxon>Autobranchia</taxon>
        <taxon>Heteroconchia</taxon>
        <taxon>Euheterodonta</taxon>
        <taxon>Imparidentia</taxon>
        <taxon>Neoheterodontei</taxon>
        <taxon>Cardiida</taxon>
        <taxon>Tellinoidea</taxon>
        <taxon>Solecurtidae</taxon>
        <taxon>Sinonovacula</taxon>
    </lineage>
</organism>
<dbReference type="CDD" id="cd00037">
    <property type="entry name" value="CLECT"/>
    <property type="match status" value="1"/>
</dbReference>
<dbReference type="InterPro" id="IPR018378">
    <property type="entry name" value="C-type_lectin_CS"/>
</dbReference>
<dbReference type="EMBL" id="MF480757">
    <property type="protein sequence ID" value="AXN75969.1"/>
    <property type="molecule type" value="mRNA"/>
</dbReference>
<accession>A0A346FUM6</accession>
<evidence type="ECO:0000256" key="2">
    <source>
        <dbReference type="SAM" id="SignalP"/>
    </source>
</evidence>
<keyword evidence="1" id="KW-1015">Disulfide bond</keyword>
<protein>
    <submittedName>
        <fullName evidence="4">Lectin</fullName>
    </submittedName>
</protein>
<keyword evidence="2" id="KW-0732">Signal</keyword>
<dbReference type="PANTHER" id="PTHR22801">
    <property type="entry name" value="LITHOSTATHINE"/>
    <property type="match status" value="1"/>
</dbReference>
<evidence type="ECO:0000259" key="3">
    <source>
        <dbReference type="PROSITE" id="PS50041"/>
    </source>
</evidence>
<dbReference type="AlphaFoldDB" id="A0A346FUM6"/>
<feature type="signal peptide" evidence="2">
    <location>
        <begin position="1"/>
        <end position="17"/>
    </location>
</feature>
<dbReference type="PROSITE" id="PS51257">
    <property type="entry name" value="PROKAR_LIPOPROTEIN"/>
    <property type="match status" value="1"/>
</dbReference>
<evidence type="ECO:0000313" key="4">
    <source>
        <dbReference type="EMBL" id="AXN75969.1"/>
    </source>
</evidence>
<feature type="chain" id="PRO_5016906095" evidence="2">
    <location>
        <begin position="18"/>
        <end position="157"/>
    </location>
</feature>
<dbReference type="Pfam" id="PF00059">
    <property type="entry name" value="Lectin_C"/>
    <property type="match status" value="1"/>
</dbReference>
<dbReference type="PROSITE" id="PS00615">
    <property type="entry name" value="C_TYPE_LECTIN_1"/>
    <property type="match status" value="1"/>
</dbReference>
<dbReference type="InterPro" id="IPR016186">
    <property type="entry name" value="C-type_lectin-like/link_sf"/>
</dbReference>
<dbReference type="InterPro" id="IPR050801">
    <property type="entry name" value="Ca-Dep_Lectins_ImmuneDev"/>
</dbReference>